<dbReference type="Pfam" id="PF00731">
    <property type="entry name" value="AIRC"/>
    <property type="match status" value="1"/>
</dbReference>
<evidence type="ECO:0000313" key="10">
    <source>
        <dbReference type="EMBL" id="OTF69682.1"/>
    </source>
</evidence>
<evidence type="ECO:0000256" key="1">
    <source>
        <dbReference type="ARBA" id="ARBA00004672"/>
    </source>
</evidence>
<evidence type="ECO:0000256" key="4">
    <source>
        <dbReference type="ARBA" id="ARBA00022598"/>
    </source>
</evidence>
<dbReference type="GO" id="GO:0006189">
    <property type="term" value="P:'de novo' IMP biosynthetic process"/>
    <property type="evidence" value="ECO:0007669"/>
    <property type="project" value="UniProtKB-UniPathway"/>
</dbReference>
<dbReference type="FunFam" id="3.30.470.20:FF:000020">
    <property type="entry name" value="Probable multifunctional protein ADE2"/>
    <property type="match status" value="1"/>
</dbReference>
<evidence type="ECO:0000256" key="7">
    <source>
        <dbReference type="ARBA" id="ARBA00022840"/>
    </source>
</evidence>
<dbReference type="GO" id="GO:0005829">
    <property type="term" value="C:cytosol"/>
    <property type="evidence" value="ECO:0007669"/>
    <property type="project" value="TreeGrafter"/>
</dbReference>
<dbReference type="Proteomes" id="UP000194236">
    <property type="component" value="Unassembled WGS sequence"/>
</dbReference>
<evidence type="ECO:0000256" key="3">
    <source>
        <dbReference type="ARBA" id="ARBA00011020"/>
    </source>
</evidence>
<reference evidence="10 11" key="1">
    <citation type="submission" date="2017-03" db="EMBL/GenBank/DDBJ databases">
        <title>Genome Survey of Euroglyphus maynei.</title>
        <authorList>
            <person name="Arlian L.G."/>
            <person name="Morgan M.S."/>
            <person name="Rider S.D."/>
        </authorList>
    </citation>
    <scope>NUCLEOTIDE SEQUENCE [LARGE SCALE GENOMIC DNA]</scope>
    <source>
        <strain evidence="10">Arlian Lab</strain>
        <tissue evidence="10">Whole body</tissue>
    </source>
</reference>
<dbReference type="InterPro" id="IPR018236">
    <property type="entry name" value="SAICAR_synthetase_CS"/>
</dbReference>
<dbReference type="GO" id="GO:0005524">
    <property type="term" value="F:ATP binding"/>
    <property type="evidence" value="ECO:0007669"/>
    <property type="project" value="UniProtKB-KW"/>
</dbReference>
<organism evidence="10 11">
    <name type="scientific">Euroglyphus maynei</name>
    <name type="common">Mayne's house dust mite</name>
    <dbReference type="NCBI Taxonomy" id="6958"/>
    <lineage>
        <taxon>Eukaryota</taxon>
        <taxon>Metazoa</taxon>
        <taxon>Ecdysozoa</taxon>
        <taxon>Arthropoda</taxon>
        <taxon>Chelicerata</taxon>
        <taxon>Arachnida</taxon>
        <taxon>Acari</taxon>
        <taxon>Acariformes</taxon>
        <taxon>Sarcoptiformes</taxon>
        <taxon>Astigmata</taxon>
        <taxon>Psoroptidia</taxon>
        <taxon>Analgoidea</taxon>
        <taxon>Pyroglyphidae</taxon>
        <taxon>Pyroglyphinae</taxon>
        <taxon>Euroglyphus</taxon>
    </lineage>
</organism>
<evidence type="ECO:0000256" key="6">
    <source>
        <dbReference type="ARBA" id="ARBA00022755"/>
    </source>
</evidence>
<dbReference type="GO" id="GO:0004639">
    <property type="term" value="F:phosphoribosylaminoimidazolesuccinocarboxamide synthase activity"/>
    <property type="evidence" value="ECO:0007669"/>
    <property type="project" value="InterPro"/>
</dbReference>
<keyword evidence="11" id="KW-1185">Reference proteome</keyword>
<comment type="pathway">
    <text evidence="2">Purine metabolism; IMP biosynthesis via de novo pathway; 5-amino-1-(5-phospho-D-ribosyl)imidazole-4-carboxylate from 5-amino-1-(5-phospho-D-ribosyl)imidazole (carboxylase route): step 1/1.</text>
</comment>
<dbReference type="SUPFAM" id="SSF56104">
    <property type="entry name" value="SAICAR synthase-like"/>
    <property type="match status" value="1"/>
</dbReference>
<dbReference type="Gene3D" id="3.40.50.1970">
    <property type="match status" value="1"/>
</dbReference>
<dbReference type="SMART" id="SM01001">
    <property type="entry name" value="AIRC"/>
    <property type="match status" value="1"/>
</dbReference>
<dbReference type="CDD" id="cd01416">
    <property type="entry name" value="SAICAR_synt_Ade5"/>
    <property type="match status" value="1"/>
</dbReference>
<dbReference type="SUPFAM" id="SSF52255">
    <property type="entry name" value="N5-CAIR mutase (phosphoribosylaminoimidazole carboxylase, PurE)"/>
    <property type="match status" value="1"/>
</dbReference>
<dbReference type="UniPathway" id="UPA00074">
    <property type="reaction ID" value="UER00130"/>
</dbReference>
<sequence>FNNSIDLEISKSNLGEILIEGKTKQVYSFKSSDTKHHDHHVYVLSKDRITAGDGVKSHQLVGKSILSTQTNCAIFEYLNAIGIRTHFVSRVAESNTDYKRSFIAKRCSMIPIEWVCRRIATGSFLKRHPHVPEGYRFAPLKLETFFKDDANHDPFWSEETLIGAKMNIGGMVITAEHVQEMFQITKLVFEVLERAWQTVNHSLIDMKIEFGVCEENGIKQIVVADVIDNDSWRLWPNGEKRLMLDKQVYRNMDNSKIDEDALNLVKANFEIVAERTQKLFNSLIPIRPDMTKIEGVIAPTVAIVVGSPSDKEYALKIKDTLMNRYKIYVVDIHVSSAHKSTQKTLELAAQIQQWPSCKVVVAIAGMSNGLGPVLAANLPIPVISTPPTTDVSILQTDIWSSLRIPSGMSTATVIGADNTAIMCAQIVGTSDAFIWSTIRTLQTYQVIRLIHSRI</sequence>
<protein>
    <submittedName>
        <fullName evidence="10">Multifunctional protein ADE2-like protein</fullName>
    </submittedName>
</protein>
<dbReference type="PROSITE" id="PS01058">
    <property type="entry name" value="SAICAR_SYNTHETASE_2"/>
    <property type="match status" value="1"/>
</dbReference>
<dbReference type="HAMAP" id="MF_00137">
    <property type="entry name" value="SAICAR_synth"/>
    <property type="match status" value="1"/>
</dbReference>
<dbReference type="Gene3D" id="3.30.470.20">
    <property type="entry name" value="ATP-grasp fold, B domain"/>
    <property type="match status" value="1"/>
</dbReference>
<comment type="caution">
    <text evidence="10">The sequence shown here is derived from an EMBL/GenBank/DDBJ whole genome shotgun (WGS) entry which is preliminary data.</text>
</comment>
<evidence type="ECO:0000256" key="2">
    <source>
        <dbReference type="ARBA" id="ARBA00004747"/>
    </source>
</evidence>
<evidence type="ECO:0000256" key="8">
    <source>
        <dbReference type="ARBA" id="ARBA00023268"/>
    </source>
</evidence>
<comment type="pathway">
    <text evidence="1">Purine metabolism; IMP biosynthesis via de novo pathway; 5-amino-1-(5-phospho-D-ribosyl)imidazole-4-carboxamide from 5-amino-1-(5-phospho-D-ribosyl)imidazole-4-carboxylate: step 1/2.</text>
</comment>
<dbReference type="InterPro" id="IPR028923">
    <property type="entry name" value="SAICAR_synt/ADE2_N"/>
</dbReference>
<gene>
    <name evidence="10" type="ORF">BLA29_003046</name>
</gene>
<keyword evidence="6" id="KW-0658">Purine biosynthesis</keyword>
<comment type="similarity">
    <text evidence="3">In the N-terminal section; belongs to the SAICAR synthetase family.</text>
</comment>
<dbReference type="OrthoDB" id="9991235at2759"/>
<dbReference type="PROSITE" id="PS01057">
    <property type="entry name" value="SAICAR_SYNTHETASE_1"/>
    <property type="match status" value="1"/>
</dbReference>
<feature type="non-terminal residue" evidence="10">
    <location>
        <position position="1"/>
    </location>
</feature>
<evidence type="ECO:0000259" key="9">
    <source>
        <dbReference type="SMART" id="SM01001"/>
    </source>
</evidence>
<keyword evidence="7" id="KW-0067">ATP-binding</keyword>
<feature type="domain" description="PurE" evidence="9">
    <location>
        <begin position="299"/>
        <end position="449"/>
    </location>
</feature>
<proteinExistence type="inferred from homology"/>
<dbReference type="PANTHER" id="PTHR43599">
    <property type="entry name" value="MULTIFUNCTIONAL PROTEIN ADE2"/>
    <property type="match status" value="1"/>
</dbReference>
<dbReference type="Pfam" id="PF01259">
    <property type="entry name" value="SAICAR_synt"/>
    <property type="match status" value="1"/>
</dbReference>
<dbReference type="Gene3D" id="3.30.200.20">
    <property type="entry name" value="Phosphorylase Kinase, domain 1"/>
    <property type="match status" value="1"/>
</dbReference>
<dbReference type="InterPro" id="IPR050089">
    <property type="entry name" value="SAICAR_synthetase"/>
</dbReference>
<accession>A0A1Y3AMK3</accession>
<dbReference type="AlphaFoldDB" id="A0A1Y3AMK3"/>
<dbReference type="EMBL" id="MUJZ01069295">
    <property type="protein sequence ID" value="OTF69682.1"/>
    <property type="molecule type" value="Genomic_DNA"/>
</dbReference>
<dbReference type="PANTHER" id="PTHR43599:SF3">
    <property type="entry name" value="SI:DKEY-6E2.2"/>
    <property type="match status" value="1"/>
</dbReference>
<keyword evidence="5" id="KW-0547">Nucleotide-binding</keyword>
<dbReference type="InterPro" id="IPR000031">
    <property type="entry name" value="PurE_dom"/>
</dbReference>
<keyword evidence="4" id="KW-0436">Ligase</keyword>
<evidence type="ECO:0000256" key="5">
    <source>
        <dbReference type="ARBA" id="ARBA00022741"/>
    </source>
</evidence>
<evidence type="ECO:0000313" key="11">
    <source>
        <dbReference type="Proteomes" id="UP000194236"/>
    </source>
</evidence>
<name>A0A1Y3AMK3_EURMA</name>
<keyword evidence="8" id="KW-0511">Multifunctional enzyme</keyword>